<dbReference type="Pfam" id="PF11306">
    <property type="entry name" value="DUF3108"/>
    <property type="match status" value="1"/>
</dbReference>
<keyword evidence="3" id="KW-1185">Reference proteome</keyword>
<evidence type="ECO:0008006" key="4">
    <source>
        <dbReference type="Google" id="ProtNLM"/>
    </source>
</evidence>
<gene>
    <name evidence="2" type="ORF">LYB30171_00822</name>
</gene>
<dbReference type="InterPro" id="IPR021457">
    <property type="entry name" value="DUF3108"/>
</dbReference>
<evidence type="ECO:0000256" key="1">
    <source>
        <dbReference type="SAM" id="SignalP"/>
    </source>
</evidence>
<feature type="chain" id="PRO_5046063767" description="DUF3108 domain-containing protein" evidence="1">
    <location>
        <begin position="34"/>
        <end position="235"/>
    </location>
</feature>
<evidence type="ECO:0000313" key="3">
    <source>
        <dbReference type="Proteomes" id="UP000680116"/>
    </source>
</evidence>
<protein>
    <recommendedName>
        <fullName evidence="4">DUF3108 domain-containing protein</fullName>
    </recommendedName>
</protein>
<dbReference type="RefSeq" id="WP_215219786.1">
    <property type="nucleotide sequence ID" value="NZ_OU015430.1"/>
</dbReference>
<evidence type="ECO:0000313" key="2">
    <source>
        <dbReference type="EMBL" id="CAG4970865.1"/>
    </source>
</evidence>
<name>A0ABN7QZK9_9GAMM</name>
<proteinExistence type="predicted"/>
<dbReference type="Proteomes" id="UP000680116">
    <property type="component" value="Chromosome"/>
</dbReference>
<sequence length="235" mass="25769">MSINTTNTFRPRRWLTGLAASAVLVAASAPAFAIEPFTADYQATYMGMQANGRMTLSPAGANRWRYSLDISNSLASLSQKTVFEEHGGKWRPISSSDSSKVLVKKSDKQAEYDWAEGVARWSGDVKEERSAPIKLQPGDMDALMINLALVRDVEAGKPLKYRMVDDGRIKQMSYKVAGTEQISVGGQKKQATKLVNTDGDKQTIAWVVDGMPVPARILQRKDGKDAIDLKVTSVD</sequence>
<accession>A0ABN7QZK9</accession>
<reference evidence="2 3" key="1">
    <citation type="submission" date="2021-04" db="EMBL/GenBank/DDBJ databases">
        <authorList>
            <person name="Rodrigo-Torres L."/>
            <person name="Arahal R. D."/>
            <person name="Lucena T."/>
        </authorList>
    </citation>
    <scope>NUCLEOTIDE SEQUENCE [LARGE SCALE GENOMIC DNA]</scope>
    <source>
        <strain evidence="2 3">CECT 30171</strain>
    </source>
</reference>
<organism evidence="2 3">
    <name type="scientific">Novilysobacter luteus</name>
    <dbReference type="NCBI Taxonomy" id="2822368"/>
    <lineage>
        <taxon>Bacteria</taxon>
        <taxon>Pseudomonadati</taxon>
        <taxon>Pseudomonadota</taxon>
        <taxon>Gammaproteobacteria</taxon>
        <taxon>Lysobacterales</taxon>
        <taxon>Lysobacteraceae</taxon>
        <taxon>Novilysobacter</taxon>
    </lineage>
</organism>
<keyword evidence="1" id="KW-0732">Signal</keyword>
<feature type="signal peptide" evidence="1">
    <location>
        <begin position="1"/>
        <end position="33"/>
    </location>
</feature>
<dbReference type="EMBL" id="OU015430">
    <property type="protein sequence ID" value="CAG4970865.1"/>
    <property type="molecule type" value="Genomic_DNA"/>
</dbReference>